<dbReference type="PIRSF" id="PIRSF028445">
    <property type="entry name" value="UCP028445"/>
    <property type="match status" value="1"/>
</dbReference>
<dbReference type="InterPro" id="IPR016885">
    <property type="entry name" value="UCP028445"/>
</dbReference>
<protein>
    <recommendedName>
        <fullName evidence="3">Methyltransferase type 11 domain-containing protein</fullName>
    </recommendedName>
</protein>
<proteinExistence type="predicted"/>
<evidence type="ECO:0000313" key="1">
    <source>
        <dbReference type="EMBL" id="AAF84958.1"/>
    </source>
</evidence>
<reference evidence="1 2" key="1">
    <citation type="journal article" date="2000" name="Nature">
        <title>The genome sequence of the plant pathogen Xylella fastidiosa.</title>
        <authorList>
            <person name="Simpson A.J."/>
            <person name="Reinach F.C."/>
            <person name="Arruda P."/>
            <person name="Abreu F.A."/>
            <person name="Acencio M."/>
            <person name="Alvarenga R."/>
            <person name="Alves L.M."/>
            <person name="Araya J.E."/>
            <person name="Baia G.S."/>
            <person name="Baptista C.S."/>
            <person name="Barros M.H."/>
            <person name="Bonaccorsi E.D."/>
            <person name="Bordin S."/>
            <person name="Bove J.M."/>
            <person name="Briones M.R."/>
            <person name="Bueno M.R."/>
            <person name="Camargo A.A."/>
            <person name="Camargo L.E."/>
            <person name="Carraro D.M."/>
            <person name="Carrer H."/>
            <person name="Colauto N.B."/>
            <person name="Colombo C."/>
            <person name="Costa F.F."/>
            <person name="Costa M.C."/>
            <person name="Costa-Neto C.M."/>
            <person name="Coutinho L.L."/>
            <person name="Cristofani M."/>
            <person name="Dias-Neto E."/>
            <person name="Docena C."/>
            <person name="El-Dorry H."/>
            <person name="Facincani A.P."/>
            <person name="Ferreira A.J."/>
            <person name="Ferreira V.C."/>
            <person name="Ferro J.A."/>
            <person name="Fraga J.S."/>
            <person name="Franca S.C."/>
            <person name="Franco M.C."/>
            <person name="Frohme M."/>
            <person name="Furlan L.R."/>
            <person name="Garnier M."/>
            <person name="Goldman G.H."/>
            <person name="Goldman M.H."/>
            <person name="Gomes S.L."/>
            <person name="Gruber A."/>
            <person name="Ho P.L."/>
            <person name="Hoheisel J.D."/>
            <person name="Junqueira M.L."/>
            <person name="Kemper E.L."/>
            <person name="Kitajima J.P."/>
            <person name="Krieger J.E."/>
            <person name="Kuramae E.E."/>
            <person name="Laigret F."/>
            <person name="Lambais M.R."/>
            <person name="Leite L.C."/>
            <person name="Lemos E.G."/>
            <person name="Lemos M.V."/>
            <person name="Lopes S.A."/>
            <person name="Lopes C.R."/>
            <person name="Machado J.A."/>
            <person name="Machado M.A."/>
            <person name="Madeira A.M."/>
            <person name="Madeira H.M."/>
            <person name="Marino C.L."/>
            <person name="Marques M.V."/>
            <person name="Martins E.A."/>
            <person name="Martins E.M."/>
            <person name="Matsukuma A.Y."/>
            <person name="Menck C.F."/>
            <person name="Miracca E.C."/>
            <person name="Miyaki C.Y."/>
            <person name="Monteriro-Vitorello C.B."/>
            <person name="Moon D.H."/>
            <person name="Nagai M.A."/>
            <person name="Nascimento A.L."/>
            <person name="Netto L.E."/>
            <person name="Nhani A.Jr."/>
            <person name="Nobrega F.G."/>
            <person name="Nunes L.R."/>
            <person name="Oliveira M.A."/>
            <person name="de Oliveira M.C."/>
            <person name="de Oliveira R.C."/>
            <person name="Palmieri D.A."/>
            <person name="Paris A."/>
            <person name="Peixoto B.R."/>
            <person name="Pereira G.A."/>
            <person name="Pereira H.A.Jr."/>
            <person name="Pesquero J.B."/>
            <person name="Quaggio R.B."/>
            <person name="Roberto P.G."/>
            <person name="Rodrigues V."/>
            <person name="de M Rosa A.J."/>
            <person name="de Rosa V.E.Jr."/>
            <person name="de Sa R.G."/>
            <person name="Santelli R.V."/>
            <person name="Sawasaki H.E."/>
            <person name="da Silva A.C."/>
            <person name="da Silva A.M."/>
            <person name="da Silva F.R."/>
            <person name="da Silva W.A.Jr."/>
            <person name="da Silveira J.F."/>
            <person name="Silvestri M.L."/>
            <person name="Siqueira W.J."/>
            <person name="de Souza A.A."/>
            <person name="de Souza A.P."/>
            <person name="Terenzi M.F."/>
            <person name="Truffi D."/>
            <person name="Tsai S.M."/>
            <person name="Tsuhako M.H."/>
            <person name="Vallada H."/>
            <person name="Van Sluys M.A."/>
            <person name="Verjovski-Almeida S."/>
            <person name="Vettore A.L."/>
            <person name="Zago M.A."/>
            <person name="Zatz M."/>
            <person name="Meidanis J."/>
            <person name="Setubal J.C."/>
        </authorList>
    </citation>
    <scope>NUCLEOTIDE SEQUENCE [LARGE SCALE GENOMIC DNA]</scope>
    <source>
        <strain evidence="1 2">9a5c</strain>
    </source>
</reference>
<dbReference type="EMBL" id="AE003849">
    <property type="protein sequence ID" value="AAF84958.1"/>
    <property type="molecule type" value="Genomic_DNA"/>
</dbReference>
<evidence type="ECO:0000313" key="2">
    <source>
        <dbReference type="Proteomes" id="UP000000812"/>
    </source>
</evidence>
<dbReference type="Gene3D" id="3.40.50.150">
    <property type="entry name" value="Vaccinia Virus protein VP39"/>
    <property type="match status" value="1"/>
</dbReference>
<dbReference type="HOGENOM" id="CLU_071308_0_0_6"/>
<dbReference type="PIR" id="G82591">
    <property type="entry name" value="G82591"/>
</dbReference>
<accession>Q9PBI5</accession>
<dbReference type="STRING" id="160492.XF_2159"/>
<dbReference type="eggNOG" id="COG2226">
    <property type="taxonomic scope" value="Bacteria"/>
</dbReference>
<gene>
    <name evidence="1" type="ordered locus">XF_2159</name>
</gene>
<dbReference type="Proteomes" id="UP000000812">
    <property type="component" value="Chromosome"/>
</dbReference>
<dbReference type="InterPro" id="IPR029063">
    <property type="entry name" value="SAM-dependent_MTases_sf"/>
</dbReference>
<name>Q9PBI5_XYLFA</name>
<organism evidence="1 2">
    <name type="scientific">Xylella fastidiosa (strain 9a5c)</name>
    <dbReference type="NCBI Taxonomy" id="160492"/>
    <lineage>
        <taxon>Bacteria</taxon>
        <taxon>Pseudomonadati</taxon>
        <taxon>Pseudomonadota</taxon>
        <taxon>Gammaproteobacteria</taxon>
        <taxon>Lysobacterales</taxon>
        <taxon>Lysobacteraceae</taxon>
        <taxon>Xylella</taxon>
    </lineage>
</organism>
<dbReference type="KEGG" id="xfa:XF_2159"/>
<dbReference type="SUPFAM" id="SSF53335">
    <property type="entry name" value="S-adenosyl-L-methionine-dependent methyltransferases"/>
    <property type="match status" value="1"/>
</dbReference>
<sequence length="218" mass="24439">MTMPAALPPCQTGLSSWFETGAGRLLIQFEYPFVFHVLRERSSQPWLWFSVSTEVPSTSALSGCGLHLIQCDGGFKGDVRCLLPLPLPTESVRVIVVQHVVSESVVEFFEECARVLIPGGCLYLFVLNPLSPYCLRWLRQWPVVVGSERWCALLRNAGLHCRRPVRYLGPTWRLSGVPSDVIRAPWRAVCLLEADKRMVVPTGLIPARVGLRRPLLAF</sequence>
<dbReference type="AlphaFoldDB" id="Q9PBI5"/>
<evidence type="ECO:0008006" key="3">
    <source>
        <dbReference type="Google" id="ProtNLM"/>
    </source>
</evidence>